<proteinExistence type="predicted"/>
<feature type="region of interest" description="Disordered" evidence="1">
    <location>
        <begin position="59"/>
        <end position="101"/>
    </location>
</feature>
<organism evidence="2">
    <name type="scientific">hydrothermal vent metagenome</name>
    <dbReference type="NCBI Taxonomy" id="652676"/>
    <lineage>
        <taxon>unclassified sequences</taxon>
        <taxon>metagenomes</taxon>
        <taxon>ecological metagenomes</taxon>
    </lineage>
</organism>
<evidence type="ECO:0008006" key="3">
    <source>
        <dbReference type="Google" id="ProtNLM"/>
    </source>
</evidence>
<evidence type="ECO:0000256" key="1">
    <source>
        <dbReference type="SAM" id="MobiDB-lite"/>
    </source>
</evidence>
<accession>A0A3B1B151</accession>
<dbReference type="InterPro" id="IPR022069">
    <property type="entry name" value="DUF3622"/>
</dbReference>
<dbReference type="AlphaFoldDB" id="A0A3B1B151"/>
<sequence>MSNVKKYDYRVAKNRKNWKVEIIRRATSSKTVVSKRQAGFSTEAEATEWAEKELKSFLGNQAEKNKRHSKQRELRDENEQEKQEQERTAREAYEKIEKGAS</sequence>
<protein>
    <recommendedName>
        <fullName evidence="3">DUF3622 domain-containing protein</fullName>
    </recommendedName>
</protein>
<name>A0A3B1B151_9ZZZZ</name>
<reference evidence="2" key="1">
    <citation type="submission" date="2018-06" db="EMBL/GenBank/DDBJ databases">
        <authorList>
            <person name="Zhirakovskaya E."/>
        </authorList>
    </citation>
    <scope>NUCLEOTIDE SEQUENCE</scope>
</reference>
<dbReference type="Pfam" id="PF12286">
    <property type="entry name" value="DUF3622"/>
    <property type="match status" value="1"/>
</dbReference>
<evidence type="ECO:0000313" key="2">
    <source>
        <dbReference type="EMBL" id="VAW98786.1"/>
    </source>
</evidence>
<gene>
    <name evidence="2" type="ORF">MNBD_GAMMA23-1629</name>
</gene>
<dbReference type="EMBL" id="UOFT01000072">
    <property type="protein sequence ID" value="VAW98786.1"/>
    <property type="molecule type" value="Genomic_DNA"/>
</dbReference>
<feature type="compositionally biased region" description="Basic and acidic residues" evidence="1">
    <location>
        <begin position="71"/>
        <end position="101"/>
    </location>
</feature>